<dbReference type="AlphaFoldDB" id="A0A951MFQ6"/>
<dbReference type="NCBIfam" id="TIGR00071">
    <property type="entry name" value="hisT_truA"/>
    <property type="match status" value="1"/>
</dbReference>
<comment type="catalytic activity">
    <reaction evidence="3 4">
        <text>uridine(38/39/40) in tRNA = pseudouridine(38/39/40) in tRNA</text>
        <dbReference type="Rhea" id="RHEA:22376"/>
        <dbReference type="Rhea" id="RHEA-COMP:10085"/>
        <dbReference type="Rhea" id="RHEA-COMP:10087"/>
        <dbReference type="ChEBI" id="CHEBI:65314"/>
        <dbReference type="ChEBI" id="CHEBI:65315"/>
        <dbReference type="EC" id="5.4.99.12"/>
    </reaction>
</comment>
<dbReference type="GO" id="GO:0160147">
    <property type="term" value="F:tRNA pseudouridine(38-40) synthase activity"/>
    <property type="evidence" value="ECO:0007669"/>
    <property type="project" value="UniProtKB-EC"/>
</dbReference>
<dbReference type="PIRSF" id="PIRSF001430">
    <property type="entry name" value="tRNA_psdUrid_synth"/>
    <property type="match status" value="1"/>
</dbReference>
<protein>
    <recommendedName>
        <fullName evidence="3">tRNA pseudouridine synthase A</fullName>
        <ecNumber evidence="3">5.4.99.12</ecNumber>
    </recommendedName>
    <alternativeName>
        <fullName evidence="3">tRNA pseudouridine(38-40) synthase</fullName>
    </alternativeName>
    <alternativeName>
        <fullName evidence="3">tRNA pseudouridylate synthase I</fullName>
    </alternativeName>
    <alternativeName>
        <fullName evidence="3">tRNA-uridine isomerase I</fullName>
    </alternativeName>
</protein>
<accession>A0A951MFQ6</accession>
<evidence type="ECO:0000256" key="4">
    <source>
        <dbReference type="RuleBase" id="RU003792"/>
    </source>
</evidence>
<dbReference type="InterPro" id="IPR020097">
    <property type="entry name" value="PsdUridine_synth_TruA_a/b_dom"/>
</dbReference>
<dbReference type="EMBL" id="RPHB01000015">
    <property type="protein sequence ID" value="MBW3470394.1"/>
    <property type="molecule type" value="Genomic_DNA"/>
</dbReference>
<dbReference type="RefSeq" id="WP_219294164.1">
    <property type="nucleotide sequence ID" value="NZ_RPHB01000015.1"/>
</dbReference>
<dbReference type="Proteomes" id="UP000727490">
    <property type="component" value="Unassembled WGS sequence"/>
</dbReference>
<evidence type="ECO:0000313" key="7">
    <source>
        <dbReference type="Proteomes" id="UP000727490"/>
    </source>
</evidence>
<feature type="domain" description="Pseudouridine synthase I TruA alpha/beta" evidence="5">
    <location>
        <begin position="150"/>
        <end position="245"/>
    </location>
</feature>
<gene>
    <name evidence="3 6" type="primary">truA</name>
    <name evidence="6" type="ORF">EGN73_21680</name>
</gene>
<comment type="function">
    <text evidence="3">Formation of pseudouridine at positions 38, 39 and 40 in the anticodon stem and loop of transfer RNAs.</text>
</comment>
<comment type="subunit">
    <text evidence="3">Homodimer.</text>
</comment>
<evidence type="ECO:0000313" key="6">
    <source>
        <dbReference type="EMBL" id="MBW3470394.1"/>
    </source>
</evidence>
<dbReference type="Pfam" id="PF01416">
    <property type="entry name" value="PseudoU_synth_1"/>
    <property type="match status" value="1"/>
</dbReference>
<keyword evidence="1 3" id="KW-0819">tRNA processing</keyword>
<evidence type="ECO:0000259" key="5">
    <source>
        <dbReference type="Pfam" id="PF01416"/>
    </source>
</evidence>
<dbReference type="PANTHER" id="PTHR11142">
    <property type="entry name" value="PSEUDOURIDYLATE SYNTHASE"/>
    <property type="match status" value="1"/>
</dbReference>
<evidence type="ECO:0000256" key="1">
    <source>
        <dbReference type="ARBA" id="ARBA00022694"/>
    </source>
</evidence>
<keyword evidence="7" id="KW-1185">Reference proteome</keyword>
<organism evidence="6 7">
    <name type="scientific">Arthrospiribacter ruber</name>
    <dbReference type="NCBI Taxonomy" id="2487934"/>
    <lineage>
        <taxon>Bacteria</taxon>
        <taxon>Pseudomonadati</taxon>
        <taxon>Bacteroidota</taxon>
        <taxon>Cytophagia</taxon>
        <taxon>Cytophagales</taxon>
        <taxon>Cyclobacteriaceae</taxon>
        <taxon>Arthrospiribacter</taxon>
    </lineage>
</organism>
<comment type="similarity">
    <text evidence="3 4">Belongs to the tRNA pseudouridine synthase TruA family.</text>
</comment>
<dbReference type="EC" id="5.4.99.12" evidence="3"/>
<dbReference type="GO" id="GO:0031119">
    <property type="term" value="P:tRNA pseudouridine synthesis"/>
    <property type="evidence" value="ECO:0007669"/>
    <property type="project" value="UniProtKB-UniRule"/>
</dbReference>
<dbReference type="InterPro" id="IPR001406">
    <property type="entry name" value="PsdUridine_synth_TruA"/>
</dbReference>
<feature type="binding site" evidence="3">
    <location>
        <position position="112"/>
    </location>
    <ligand>
        <name>substrate</name>
    </ligand>
</feature>
<name>A0A951MFQ6_9BACT</name>
<comment type="caution">
    <text evidence="6">The sequence shown here is derived from an EMBL/GenBank/DDBJ whole genome shotgun (WGS) entry which is preliminary data.</text>
</comment>
<evidence type="ECO:0000256" key="3">
    <source>
        <dbReference type="HAMAP-Rule" id="MF_00171"/>
    </source>
</evidence>
<dbReference type="HAMAP" id="MF_00171">
    <property type="entry name" value="TruA"/>
    <property type="match status" value="1"/>
</dbReference>
<proteinExistence type="inferred from homology"/>
<dbReference type="GO" id="GO:0003723">
    <property type="term" value="F:RNA binding"/>
    <property type="evidence" value="ECO:0007669"/>
    <property type="project" value="InterPro"/>
</dbReference>
<dbReference type="FunFam" id="3.30.70.580:FF:000001">
    <property type="entry name" value="tRNA pseudouridine synthase A"/>
    <property type="match status" value="1"/>
</dbReference>
<evidence type="ECO:0000256" key="2">
    <source>
        <dbReference type="ARBA" id="ARBA00023235"/>
    </source>
</evidence>
<feature type="active site" description="Nucleophile" evidence="3">
    <location>
        <position position="54"/>
    </location>
</feature>
<keyword evidence="2 3" id="KW-0413">Isomerase</keyword>
<sequence>MDMKRYFLELAYNGSKYHGWQIQNNAVTVQEEIEKALSLLLGIPTGIIGSGRTDTGVHASQQFAHFDAPEIADRNSLLKKLNGILGKSIAIYEIKEVVPDAHARFDAIEREYLYKCRLRKSPFDHEGSWLLFQNPDIDQMNKAAALLLEYEDFECFSKVKTEVNNFRCEIKSAFWEQNGHELFFHITANRFLRGMVRAIVGTLMEVGVGKINPDDFRSIIESKNRRKAKAAAPAQGLYLCRVSYPDRIFK</sequence>
<comment type="caution">
    <text evidence="3">Lacks conserved residue(s) required for the propagation of feature annotation.</text>
</comment>
<dbReference type="CDD" id="cd02570">
    <property type="entry name" value="PseudoU_synth_EcTruA"/>
    <property type="match status" value="1"/>
</dbReference>
<dbReference type="PANTHER" id="PTHR11142:SF0">
    <property type="entry name" value="TRNA PSEUDOURIDINE SYNTHASE-LIKE 1"/>
    <property type="match status" value="1"/>
</dbReference>
<reference evidence="6 7" key="1">
    <citation type="journal article" date="2020" name="Syst. Appl. Microbiol.">
        <title>Arthrospiribacter ruber gen. nov., sp. nov., a novel bacterium isolated from Arthrospira cultures.</title>
        <authorList>
            <person name="Waleron M."/>
            <person name="Misztak A."/>
            <person name="Waleron M.M."/>
            <person name="Furmaniak M."/>
            <person name="Mrozik A."/>
            <person name="Waleron K."/>
        </authorList>
    </citation>
    <scope>NUCLEOTIDE SEQUENCE [LARGE SCALE GENOMIC DNA]</scope>
    <source>
        <strain evidence="6 7">DPMB0001</strain>
    </source>
</reference>